<protein>
    <submittedName>
        <fullName evidence="1">Uncharacterized protein</fullName>
    </submittedName>
</protein>
<gene>
    <name evidence="1" type="ORF">Cva_01421</name>
</gene>
<reference evidence="1 2" key="1">
    <citation type="submission" date="2015-03" db="EMBL/GenBank/DDBJ databases">
        <title>Caedibacter varicaedens, whole genome shotgun sequence.</title>
        <authorList>
            <person name="Suzuki H."/>
            <person name="Dapper A.L."/>
            <person name="Gibson A.K."/>
            <person name="Jackson C."/>
            <person name="Lee H."/>
            <person name="Pejaver V.R."/>
            <person name="Doak T."/>
            <person name="Lynch M."/>
        </authorList>
    </citation>
    <scope>NUCLEOTIDE SEQUENCE [LARGE SCALE GENOMIC DNA]</scope>
</reference>
<evidence type="ECO:0000313" key="2">
    <source>
        <dbReference type="Proteomes" id="UP000036771"/>
    </source>
</evidence>
<evidence type="ECO:0000313" key="1">
    <source>
        <dbReference type="EMBL" id="GAO98753.1"/>
    </source>
</evidence>
<proteinExistence type="predicted"/>
<organism evidence="1 2">
    <name type="scientific">Caedimonas varicaedens</name>
    <dbReference type="NCBI Taxonomy" id="1629334"/>
    <lineage>
        <taxon>Bacteria</taxon>
        <taxon>Pseudomonadati</taxon>
        <taxon>Pseudomonadota</taxon>
        <taxon>Alphaproteobacteria</taxon>
        <taxon>Holosporales</taxon>
        <taxon>Caedimonadaceae</taxon>
        <taxon>Caedimonas</taxon>
    </lineage>
</organism>
<keyword evidence="2" id="KW-1185">Reference proteome</keyword>
<sequence>MNDAPCMGKIHMDFEDVKDCFDDGAFSQEDFFHKKHKIIFHISPYSYNEFEPALIKFFKQVLREKPLVCQKHSLTMTVDTFIMAHTGKEVASAM</sequence>
<accession>A0A0K8MET5</accession>
<name>A0A0K8MET5_9PROT</name>
<dbReference type="EMBL" id="BBVC01000086">
    <property type="protein sequence ID" value="GAO98753.1"/>
    <property type="molecule type" value="Genomic_DNA"/>
</dbReference>
<comment type="caution">
    <text evidence="1">The sequence shown here is derived from an EMBL/GenBank/DDBJ whole genome shotgun (WGS) entry which is preliminary data.</text>
</comment>
<dbReference type="Proteomes" id="UP000036771">
    <property type="component" value="Unassembled WGS sequence"/>
</dbReference>
<dbReference type="AlphaFoldDB" id="A0A0K8MET5"/>